<dbReference type="STRING" id="1603555.SU86_006150"/>
<dbReference type="AlphaFoldDB" id="A0A3G1B4X6"/>
<proteinExistence type="predicted"/>
<evidence type="ECO:0000313" key="1">
    <source>
        <dbReference type="EMBL" id="AJZ76019.1"/>
    </source>
</evidence>
<sequence>MQILFFLLVIVSIVTVTSVHSASAEEIPNWIKSKIKLWTLDKVEDSAFVDSLVELNKRDLIKFQKIKAVQNTYTLPKYDETVFIKIVGRSSDVGQTSAVSLIVTDPDGIRTEYTIPVLESGSYSTSIPLNHDSPTGTYEVTAYHAGNELSPYYFHVQKNSIIPSWMKVAAKWWSEGKISDVEFLSGIQYLIDKKILVLDVVNISKIDPGLDVTIHGQKAVRRGTTQNLDIHVENFEGMVNGATVFVRVEDYGENILKEFKGETDSNGDYSISWELSADYTDIETFLVYVDVTDGISSKTKIFAFEVYCLCGEPNCKCRN</sequence>
<dbReference type="GeneID" id="24875982"/>
<evidence type="ECO:0000313" key="2">
    <source>
        <dbReference type="Proteomes" id="UP000266745"/>
    </source>
</evidence>
<keyword evidence="2" id="KW-1185">Reference proteome</keyword>
<accession>A0A3G1B4X6</accession>
<name>A0A3G1B4X6_9ARCH</name>
<gene>
    <name evidence="1" type="ORF">SU86_006150</name>
</gene>
<dbReference type="EMBL" id="CP011097">
    <property type="protein sequence ID" value="AJZ76019.1"/>
    <property type="molecule type" value="Genomic_DNA"/>
</dbReference>
<dbReference type="Proteomes" id="UP000266745">
    <property type="component" value="Chromosome"/>
</dbReference>
<dbReference type="OrthoDB" id="10241at2157"/>
<reference evidence="1 2" key="1">
    <citation type="journal article" date="2016" name="Sci. Rep.">
        <title>A novel ammonia-oxidizing archaeon from wastewater treatment plant: Its enrichment, physiological and genomic characteristics.</title>
        <authorList>
            <person name="Li Y."/>
            <person name="Ding K."/>
            <person name="Wen X."/>
            <person name="Zhang B."/>
            <person name="Shen B."/>
            <person name="Yang Y."/>
        </authorList>
    </citation>
    <scope>NUCLEOTIDE SEQUENCE [LARGE SCALE GENOMIC DNA]</scope>
    <source>
        <strain evidence="1 2">SAT1</strain>
    </source>
</reference>
<dbReference type="RefSeq" id="WP_048188922.1">
    <property type="nucleotide sequence ID" value="NZ_CP011097.1"/>
</dbReference>
<dbReference type="Gene3D" id="2.60.40.1930">
    <property type="match status" value="1"/>
</dbReference>
<protein>
    <submittedName>
        <fullName evidence="1">Uncharacterized protein</fullName>
    </submittedName>
</protein>
<dbReference type="KEGG" id="tah:SU86_006150"/>
<organism evidence="1 2">
    <name type="scientific">Candidatus Nitrosotenuis cloacae</name>
    <dbReference type="NCBI Taxonomy" id="1603555"/>
    <lineage>
        <taxon>Archaea</taxon>
        <taxon>Nitrososphaerota</taxon>
        <taxon>Candidatus Nitrosotenuis</taxon>
    </lineage>
</organism>